<keyword evidence="2" id="KW-0472">Membrane</keyword>
<evidence type="ECO:0000256" key="2">
    <source>
        <dbReference type="SAM" id="Phobius"/>
    </source>
</evidence>
<protein>
    <submittedName>
        <fullName evidence="3">Uncharacterized protein</fullName>
    </submittedName>
</protein>
<accession>A0ABR3JBC3</accession>
<evidence type="ECO:0000256" key="1">
    <source>
        <dbReference type="SAM" id="MobiDB-lite"/>
    </source>
</evidence>
<feature type="region of interest" description="Disordered" evidence="1">
    <location>
        <begin position="152"/>
        <end position="179"/>
    </location>
</feature>
<dbReference type="Gene3D" id="2.60.120.260">
    <property type="entry name" value="Galactose-binding domain-like"/>
    <property type="match status" value="1"/>
</dbReference>
<sequence length="372" mass="39203">MRAMSDSRAPRTTIVVDDTDPAIVYSGGWFKAGSTDEFNHTTHGTRSQGASFKFTFNGTFVSVLGTISPSGLLDSPPPVSTYMLDDSSFTTFNGTPDSSVQTQKTFYTSPTLQDGEHTLVVTCTVEHTFFWVDSLLVMPSIPSASASVDAQLPSSSATADSHSSSLPLPSDSSSPSPHRSSIPIGPIIGGVLGGLAVISAVFLLLLCRLRRRRQASPSTDTRVKPFPSVRPAVSVVSGNAGNSIATNDFSSQPSVRRISMPIVPVAIPPILDTRQNGAVIPIIKPLGMKRKGTSAQASGVGSISRTYPTNPSLSTRFHASSSRVSLTVDSSSSLVNVPTTRVDHPPPSYAQSLTPLVHPTVTRLGDLDPSLV</sequence>
<name>A0ABR3JBC3_9AGAR</name>
<comment type="caution">
    <text evidence="3">The sequence shown here is derived from an EMBL/GenBank/DDBJ whole genome shotgun (WGS) entry which is preliminary data.</text>
</comment>
<gene>
    <name evidence="3" type="ORF">HGRIS_006842</name>
</gene>
<dbReference type="Proteomes" id="UP001556367">
    <property type="component" value="Unassembled WGS sequence"/>
</dbReference>
<organism evidence="3 4">
    <name type="scientific">Hohenbuehelia grisea</name>
    <dbReference type="NCBI Taxonomy" id="104357"/>
    <lineage>
        <taxon>Eukaryota</taxon>
        <taxon>Fungi</taxon>
        <taxon>Dikarya</taxon>
        <taxon>Basidiomycota</taxon>
        <taxon>Agaricomycotina</taxon>
        <taxon>Agaricomycetes</taxon>
        <taxon>Agaricomycetidae</taxon>
        <taxon>Agaricales</taxon>
        <taxon>Pleurotineae</taxon>
        <taxon>Pleurotaceae</taxon>
        <taxon>Hohenbuehelia</taxon>
    </lineage>
</organism>
<evidence type="ECO:0000313" key="3">
    <source>
        <dbReference type="EMBL" id="KAL0952586.1"/>
    </source>
</evidence>
<keyword evidence="2" id="KW-0812">Transmembrane</keyword>
<proteinExistence type="predicted"/>
<keyword evidence="4" id="KW-1185">Reference proteome</keyword>
<feature type="transmembrane region" description="Helical" evidence="2">
    <location>
        <begin position="184"/>
        <end position="206"/>
    </location>
</feature>
<keyword evidence="2" id="KW-1133">Transmembrane helix</keyword>
<feature type="compositionally biased region" description="Low complexity" evidence="1">
    <location>
        <begin position="154"/>
        <end position="179"/>
    </location>
</feature>
<dbReference type="EMBL" id="JASNQZ010000010">
    <property type="protein sequence ID" value="KAL0952586.1"/>
    <property type="molecule type" value="Genomic_DNA"/>
</dbReference>
<evidence type="ECO:0000313" key="4">
    <source>
        <dbReference type="Proteomes" id="UP001556367"/>
    </source>
</evidence>
<reference evidence="4" key="1">
    <citation type="submission" date="2024-06" db="EMBL/GenBank/DDBJ databases">
        <title>Multi-omics analyses provide insights into the biosynthesis of the anticancer antibiotic pleurotin in Hohenbuehelia grisea.</title>
        <authorList>
            <person name="Weaver J.A."/>
            <person name="Alberti F."/>
        </authorList>
    </citation>
    <scope>NUCLEOTIDE SEQUENCE [LARGE SCALE GENOMIC DNA]</scope>
    <source>
        <strain evidence="4">T-177</strain>
    </source>
</reference>